<organism evidence="2 3">
    <name type="scientific">Arcobacter caeni</name>
    <dbReference type="NCBI Taxonomy" id="1912877"/>
    <lineage>
        <taxon>Bacteria</taxon>
        <taxon>Pseudomonadati</taxon>
        <taxon>Campylobacterota</taxon>
        <taxon>Epsilonproteobacteria</taxon>
        <taxon>Campylobacterales</taxon>
        <taxon>Arcobacteraceae</taxon>
        <taxon>Arcobacter</taxon>
    </lineage>
</organism>
<name>A0A363CXZ0_9BACT</name>
<feature type="transmembrane region" description="Helical" evidence="1">
    <location>
        <begin position="144"/>
        <end position="165"/>
    </location>
</feature>
<proteinExistence type="predicted"/>
<reference evidence="2 3" key="1">
    <citation type="submission" date="2017-02" db="EMBL/GenBank/DDBJ databases">
        <title>Arcobacter caeni sp. nov, a new Arcobacter species isolated from reclaimed water.</title>
        <authorList>
            <person name="Figueras M.J."/>
            <person name="Perez-Cataluna A."/>
            <person name="Salas-Masso N."/>
        </authorList>
    </citation>
    <scope>NUCLEOTIDE SEQUENCE [LARGE SCALE GENOMIC DNA]</scope>
    <source>
        <strain evidence="2 3">RW17-10</strain>
    </source>
</reference>
<dbReference type="RefSeq" id="WP_108559845.1">
    <property type="nucleotide sequence ID" value="NZ_MUXE01000012.1"/>
</dbReference>
<dbReference type="EMBL" id="MUXE01000012">
    <property type="protein sequence ID" value="PUE63966.1"/>
    <property type="molecule type" value="Genomic_DNA"/>
</dbReference>
<keyword evidence="1" id="KW-1133">Transmembrane helix</keyword>
<dbReference type="Proteomes" id="UP000251135">
    <property type="component" value="Unassembled WGS sequence"/>
</dbReference>
<evidence type="ECO:0000313" key="3">
    <source>
        <dbReference type="Proteomes" id="UP000251135"/>
    </source>
</evidence>
<keyword evidence="1" id="KW-0472">Membrane</keyword>
<keyword evidence="1" id="KW-0812">Transmembrane</keyword>
<evidence type="ECO:0000256" key="1">
    <source>
        <dbReference type="SAM" id="Phobius"/>
    </source>
</evidence>
<dbReference type="AlphaFoldDB" id="A0A363CXZ0"/>
<keyword evidence="3" id="KW-1185">Reference proteome</keyword>
<feature type="transmembrane region" description="Helical" evidence="1">
    <location>
        <begin position="240"/>
        <end position="267"/>
    </location>
</feature>
<sequence>MKTFIIKNWNKLLLVIFTLLALCLALSFTIDDNAKKLVDESFKQSVIVFGSAKALNAVISLAQGTQINLPFVTVAVGEILDPINDLVEQFSLVMLASMVSLGIQKILLNFVTTDIYNYLLFTSIIIFNFWLFKRFSNDEKLRNLFFKITFILLFLRFAIPMMAYVNEVSYNYFVKPQYNIEELNKDILEVKDNVSKINQETITQKQDSSFFNKVLEKFDSSYYEKKVNEYKDAVDNSSQYIIDLIIVFIFQTIFLPIIFLFLLYSFVKSIFNIRRN</sequence>
<dbReference type="OrthoDB" id="5293851at2"/>
<comment type="caution">
    <text evidence="2">The sequence shown here is derived from an EMBL/GenBank/DDBJ whole genome shotgun (WGS) entry which is preliminary data.</text>
</comment>
<protein>
    <submittedName>
        <fullName evidence="2">Uncharacterized protein</fullName>
    </submittedName>
</protein>
<feature type="transmembrane region" description="Helical" evidence="1">
    <location>
        <begin position="115"/>
        <end position="132"/>
    </location>
</feature>
<gene>
    <name evidence="2" type="ORF">B0174_08935</name>
</gene>
<evidence type="ECO:0000313" key="2">
    <source>
        <dbReference type="EMBL" id="PUE63966.1"/>
    </source>
</evidence>
<accession>A0A363CXZ0</accession>